<dbReference type="Proteomes" id="UP000241977">
    <property type="component" value="Segment"/>
</dbReference>
<proteinExistence type="predicted"/>
<accession>A0A2P0PAZ9</accession>
<name>A0A2P0PAZ9_9CAUD</name>
<gene>
    <name evidence="1" type="ORF">CB3_059</name>
</gene>
<protein>
    <submittedName>
        <fullName evidence="1">Uncharacterized protein</fullName>
    </submittedName>
</protein>
<organism evidence="1 2">
    <name type="scientific">Pectobacterium phage vB_PatP_CB3</name>
    <dbReference type="NCBI Taxonomy" id="1958918"/>
    <lineage>
        <taxon>Viruses</taxon>
        <taxon>Duplodnaviria</taxon>
        <taxon>Heunggongvirae</taxon>
        <taxon>Uroviricota</taxon>
        <taxon>Caudoviricetes</taxon>
        <taxon>Schitoviridae</taxon>
        <taxon>Cbunavirus</taxon>
        <taxon>Cbunavirus CB4</taxon>
    </lineage>
</organism>
<reference evidence="1 2" key="1">
    <citation type="submission" date="2017-01" db="EMBL/GenBank/DDBJ databases">
        <title>Isolation and Characterization of Pectobacterium phages.</title>
        <authorList>
            <person name="Buttimer C.T.H."/>
            <person name="Lucid A."/>
            <person name="Coffey A."/>
        </authorList>
    </citation>
    <scope>NUCLEOTIDE SEQUENCE [LARGE SCALE GENOMIC DNA]</scope>
</reference>
<sequence>MTVRLHSIPLILNQQYGGNGARMAEATGLSELTISKYREDWNCLHHIVIDGELFTKHKRTKPFEVDNGNVPNFSGRIHPVVRSKRAGKS</sequence>
<evidence type="ECO:0000313" key="1">
    <source>
        <dbReference type="EMBL" id="ARB11883.1"/>
    </source>
</evidence>
<dbReference type="EMBL" id="KY514265">
    <property type="protein sequence ID" value="ARB11883.1"/>
    <property type="molecule type" value="Genomic_DNA"/>
</dbReference>
<evidence type="ECO:0000313" key="2">
    <source>
        <dbReference type="Proteomes" id="UP000241977"/>
    </source>
</evidence>